<comment type="caution">
    <text evidence="1">The sequence shown here is derived from an EMBL/GenBank/DDBJ whole genome shotgun (WGS) entry which is preliminary data.</text>
</comment>
<organism evidence="1 2">
    <name type="scientific">Puccinia sorghi</name>
    <dbReference type="NCBI Taxonomy" id="27349"/>
    <lineage>
        <taxon>Eukaryota</taxon>
        <taxon>Fungi</taxon>
        <taxon>Dikarya</taxon>
        <taxon>Basidiomycota</taxon>
        <taxon>Pucciniomycotina</taxon>
        <taxon>Pucciniomycetes</taxon>
        <taxon>Pucciniales</taxon>
        <taxon>Pucciniaceae</taxon>
        <taxon>Puccinia</taxon>
    </lineage>
</organism>
<proteinExistence type="predicted"/>
<dbReference type="AlphaFoldDB" id="A0A0L6U9R6"/>
<sequence length="142" mass="16067">PNKIPEDTFLCLLCWFQVGCEFSKEMGDNLSIYSRLLGGEKAVKTIISQLNKMDHRKAIANTFQRPVVYLSVKESLSFIPTTTSVNGNHWVLALLKATDRSKPIPPVIGLTKLASQVTCSWRSELNDYFTLYNQDLQSIKKI</sequence>
<name>A0A0L6U9R6_9BASI</name>
<dbReference type="Proteomes" id="UP000037035">
    <property type="component" value="Unassembled WGS sequence"/>
</dbReference>
<keyword evidence="2" id="KW-1185">Reference proteome</keyword>
<dbReference type="OrthoDB" id="2503766at2759"/>
<gene>
    <name evidence="1" type="ORF">VP01_8558g1</name>
</gene>
<feature type="non-terminal residue" evidence="1">
    <location>
        <position position="1"/>
    </location>
</feature>
<protein>
    <submittedName>
        <fullName evidence="1">Uncharacterized protein</fullName>
    </submittedName>
</protein>
<dbReference type="EMBL" id="LAVV01014113">
    <property type="protein sequence ID" value="KNZ45032.1"/>
    <property type="molecule type" value="Genomic_DNA"/>
</dbReference>
<evidence type="ECO:0000313" key="2">
    <source>
        <dbReference type="Proteomes" id="UP000037035"/>
    </source>
</evidence>
<dbReference type="VEuPathDB" id="FungiDB:VP01_8558g1"/>
<evidence type="ECO:0000313" key="1">
    <source>
        <dbReference type="EMBL" id="KNZ45032.1"/>
    </source>
</evidence>
<accession>A0A0L6U9R6</accession>
<reference evidence="1 2" key="1">
    <citation type="submission" date="2015-08" db="EMBL/GenBank/DDBJ databases">
        <title>Next Generation Sequencing and Analysis of the Genome of Puccinia sorghi L Schw, the Causal Agent of Maize Common Rust.</title>
        <authorList>
            <person name="Rochi L."/>
            <person name="Burguener G."/>
            <person name="Darino M."/>
            <person name="Turjanski A."/>
            <person name="Kreff E."/>
            <person name="Dieguez M.J."/>
            <person name="Sacco F."/>
        </authorList>
    </citation>
    <scope>NUCLEOTIDE SEQUENCE [LARGE SCALE GENOMIC DNA]</scope>
    <source>
        <strain evidence="1 2">RO10H11247</strain>
    </source>
</reference>